<feature type="compositionally biased region" description="Low complexity" evidence="1">
    <location>
        <begin position="331"/>
        <end position="349"/>
    </location>
</feature>
<dbReference type="EMBL" id="CAJVOS010000012">
    <property type="protein sequence ID" value="CAG8003995.1"/>
    <property type="molecule type" value="Genomic_DNA"/>
</dbReference>
<keyword evidence="2" id="KW-0732">Signal</keyword>
<dbReference type="Proteomes" id="UP001153618">
    <property type="component" value="Unassembled WGS sequence"/>
</dbReference>
<evidence type="ECO:0000313" key="3">
    <source>
        <dbReference type="EMBL" id="CAG8003995.1"/>
    </source>
</evidence>
<feature type="chain" id="PRO_5040950041" evidence="2">
    <location>
        <begin position="20"/>
        <end position="523"/>
    </location>
</feature>
<comment type="caution">
    <text evidence="3">The sequence shown here is derived from an EMBL/GenBank/DDBJ whole genome shotgun (WGS) entry which is preliminary data.</text>
</comment>
<proteinExistence type="predicted"/>
<organism evidence="3 4">
    <name type="scientific">Penicillium olsonii</name>
    <dbReference type="NCBI Taxonomy" id="99116"/>
    <lineage>
        <taxon>Eukaryota</taxon>
        <taxon>Fungi</taxon>
        <taxon>Dikarya</taxon>
        <taxon>Ascomycota</taxon>
        <taxon>Pezizomycotina</taxon>
        <taxon>Eurotiomycetes</taxon>
        <taxon>Eurotiomycetidae</taxon>
        <taxon>Eurotiales</taxon>
        <taxon>Aspergillaceae</taxon>
        <taxon>Penicillium</taxon>
    </lineage>
</organism>
<feature type="region of interest" description="Disordered" evidence="1">
    <location>
        <begin position="234"/>
        <end position="297"/>
    </location>
</feature>
<sequence>MSGAEVIAVVACVAAVVSAYNDGSRILTAIRHKWHDRRRQTDHSTRDLEWSLARGHHEILSQYQEYHHEIGRRYDEGDSIAREQMKDIIITLQGALLRHLREAQEKGVHLDLMAMQIESEQGRVRTLVVLGDLFERLARPSPVFPSVSMSIDPTYRRGESYGRIYQNLTDGSRDIGNPLSGLPGSSSGIMGSFCTSPTESLAPVREFEMKGPVPSTSRWRPGIASVVSSVSDRLHPRSSRVSVSSLPPSRPDSVFTHGTVQAGSPTDPIPEIDLRPATPHPIPHDEICGNPWQHELSTDSDDDIIRQLHGTHLSPFSAPTGRRHSHPPPSISSTDSTPSNPSTGSDTTPARPFWLPSKANNYLGLCKGAWKVHSGFAGFKIHSEPGSGYYTQRSWLRCKECAFEAPMAKSSGNDPLFDETVRTHHPTGVRYRSKFLAKSHVPCKRDSASGFSPLVPRGAFCCIFCCAHQGSTHVYGNLDAFLGHLADSHCVVDRETLALLPSTRCIIGRVAGDSEYFDVNIPR</sequence>
<evidence type="ECO:0000313" key="4">
    <source>
        <dbReference type="Proteomes" id="UP001153618"/>
    </source>
</evidence>
<protein>
    <submittedName>
        <fullName evidence="3">Uncharacterized protein</fullName>
    </submittedName>
</protein>
<reference evidence="3" key="1">
    <citation type="submission" date="2021-07" db="EMBL/GenBank/DDBJ databases">
        <authorList>
            <person name="Branca A.L. A."/>
        </authorList>
    </citation>
    <scope>NUCLEOTIDE SEQUENCE</scope>
</reference>
<gene>
    <name evidence="3" type="ORF">POLS_LOCUS1937</name>
</gene>
<evidence type="ECO:0000256" key="2">
    <source>
        <dbReference type="SAM" id="SignalP"/>
    </source>
</evidence>
<evidence type="ECO:0000256" key="1">
    <source>
        <dbReference type="SAM" id="MobiDB-lite"/>
    </source>
</evidence>
<feature type="compositionally biased region" description="Low complexity" evidence="1">
    <location>
        <begin position="239"/>
        <end position="254"/>
    </location>
</feature>
<accession>A0A9W4HGJ7</accession>
<dbReference type="OrthoDB" id="25896at2759"/>
<feature type="signal peptide" evidence="2">
    <location>
        <begin position="1"/>
        <end position="19"/>
    </location>
</feature>
<dbReference type="AlphaFoldDB" id="A0A9W4HGJ7"/>
<keyword evidence="4" id="KW-1185">Reference proteome</keyword>
<name>A0A9W4HGJ7_PENOL</name>
<feature type="region of interest" description="Disordered" evidence="1">
    <location>
        <begin position="312"/>
        <end position="352"/>
    </location>
</feature>